<sequence>MKKLLLTALLFLVPSAQSLQMMVWDRDLETKLGYGQTRSGRMEAELVENYTGPVVVLFSTDGEAEGPQYDGLKSRYEGTLDGGKLLLKVGNSSQSLGRFLDEYKLPTSVTFRRTK</sequence>
<dbReference type="RefSeq" id="WP_380082962.1">
    <property type="nucleotide sequence ID" value="NZ_JBHSWD010000001.1"/>
</dbReference>
<feature type="signal peptide" evidence="1">
    <location>
        <begin position="1"/>
        <end position="18"/>
    </location>
</feature>
<keyword evidence="3" id="KW-1185">Reference proteome</keyword>
<accession>A0ABW1YCB4</accession>
<evidence type="ECO:0000313" key="2">
    <source>
        <dbReference type="EMBL" id="MFC6591946.1"/>
    </source>
</evidence>
<protein>
    <submittedName>
        <fullName evidence="2">Uncharacterized protein</fullName>
    </submittedName>
</protein>
<feature type="chain" id="PRO_5045338924" evidence="1">
    <location>
        <begin position="19"/>
        <end position="115"/>
    </location>
</feature>
<dbReference type="Proteomes" id="UP001596297">
    <property type="component" value="Unassembled WGS sequence"/>
</dbReference>
<proteinExistence type="predicted"/>
<gene>
    <name evidence="2" type="ORF">ACFP81_07960</name>
</gene>
<keyword evidence="1" id="KW-0732">Signal</keyword>
<dbReference type="EMBL" id="JBHSWD010000001">
    <property type="protein sequence ID" value="MFC6591946.1"/>
    <property type="molecule type" value="Genomic_DNA"/>
</dbReference>
<reference evidence="3" key="1">
    <citation type="journal article" date="2019" name="Int. J. Syst. Evol. Microbiol.">
        <title>The Global Catalogue of Microorganisms (GCM) 10K type strain sequencing project: providing services to taxonomists for standard genome sequencing and annotation.</title>
        <authorList>
            <consortium name="The Broad Institute Genomics Platform"/>
            <consortium name="The Broad Institute Genome Sequencing Center for Infectious Disease"/>
            <person name="Wu L."/>
            <person name="Ma J."/>
        </authorList>
    </citation>
    <scope>NUCLEOTIDE SEQUENCE [LARGE SCALE GENOMIC DNA]</scope>
    <source>
        <strain evidence="3">CGMCC 1.15772</strain>
    </source>
</reference>
<organism evidence="2 3">
    <name type="scientific">Deinococcus lacus</name>
    <dbReference type="NCBI Taxonomy" id="392561"/>
    <lineage>
        <taxon>Bacteria</taxon>
        <taxon>Thermotogati</taxon>
        <taxon>Deinococcota</taxon>
        <taxon>Deinococci</taxon>
        <taxon>Deinococcales</taxon>
        <taxon>Deinococcaceae</taxon>
        <taxon>Deinococcus</taxon>
    </lineage>
</organism>
<evidence type="ECO:0000313" key="3">
    <source>
        <dbReference type="Proteomes" id="UP001596297"/>
    </source>
</evidence>
<evidence type="ECO:0000256" key="1">
    <source>
        <dbReference type="SAM" id="SignalP"/>
    </source>
</evidence>
<comment type="caution">
    <text evidence="2">The sequence shown here is derived from an EMBL/GenBank/DDBJ whole genome shotgun (WGS) entry which is preliminary data.</text>
</comment>
<name>A0ABW1YCB4_9DEIO</name>